<protein>
    <submittedName>
        <fullName evidence="2">Uncharacterized protein</fullName>
    </submittedName>
</protein>
<gene>
    <name evidence="2" type="primary">gb03854</name>
    <name evidence="2" type="ORF">PR202_gb03854</name>
</gene>
<feature type="compositionally biased region" description="Basic and acidic residues" evidence="1">
    <location>
        <begin position="75"/>
        <end position="86"/>
    </location>
</feature>
<dbReference type="AlphaFoldDB" id="A0AAV5E2V2"/>
<feature type="region of interest" description="Disordered" evidence="1">
    <location>
        <begin position="72"/>
        <end position="95"/>
    </location>
</feature>
<proteinExistence type="predicted"/>
<name>A0AAV5E2V2_ELECO</name>
<reference evidence="2" key="2">
    <citation type="submission" date="2021-12" db="EMBL/GenBank/DDBJ databases">
        <title>Resequencing data analysis of finger millet.</title>
        <authorList>
            <person name="Hatakeyama M."/>
            <person name="Aluri S."/>
            <person name="Balachadran M.T."/>
            <person name="Sivarajan S.R."/>
            <person name="Poveda L."/>
            <person name="Shimizu-Inatsugi R."/>
            <person name="Schlapbach R."/>
            <person name="Sreeman S.M."/>
            <person name="Shimizu K.K."/>
        </authorList>
    </citation>
    <scope>NUCLEOTIDE SEQUENCE</scope>
</reference>
<evidence type="ECO:0000256" key="1">
    <source>
        <dbReference type="SAM" id="MobiDB-lite"/>
    </source>
</evidence>
<accession>A0AAV5E2V2</accession>
<evidence type="ECO:0000313" key="3">
    <source>
        <dbReference type="Proteomes" id="UP001054889"/>
    </source>
</evidence>
<comment type="caution">
    <text evidence="2">The sequence shown here is derived from an EMBL/GenBank/DDBJ whole genome shotgun (WGS) entry which is preliminary data.</text>
</comment>
<dbReference type="Proteomes" id="UP001054889">
    <property type="component" value="Unassembled WGS sequence"/>
</dbReference>
<sequence>MYALSQTRNTMVHAKAIRIVPAIALLKGFRVGTVARVNGLKKNLANVLSHAVCHHRQEGRYHLHQKETYHRRHKEGTYHPHKEETVQHCLSPTQK</sequence>
<evidence type="ECO:0000313" key="2">
    <source>
        <dbReference type="EMBL" id="GJN16831.1"/>
    </source>
</evidence>
<dbReference type="EMBL" id="BQKI01000073">
    <property type="protein sequence ID" value="GJN16831.1"/>
    <property type="molecule type" value="Genomic_DNA"/>
</dbReference>
<reference evidence="2" key="1">
    <citation type="journal article" date="2018" name="DNA Res.">
        <title>Multiple hybrid de novo genome assembly of finger millet, an orphan allotetraploid crop.</title>
        <authorList>
            <person name="Hatakeyama M."/>
            <person name="Aluri S."/>
            <person name="Balachadran M.T."/>
            <person name="Sivarajan S.R."/>
            <person name="Patrignani A."/>
            <person name="Gruter S."/>
            <person name="Poveda L."/>
            <person name="Shimizu-Inatsugi R."/>
            <person name="Baeten J."/>
            <person name="Francoijs K.J."/>
            <person name="Nataraja K.N."/>
            <person name="Reddy Y.A.N."/>
            <person name="Phadnis S."/>
            <person name="Ravikumar R.L."/>
            <person name="Schlapbach R."/>
            <person name="Sreeman S.M."/>
            <person name="Shimizu K.K."/>
        </authorList>
    </citation>
    <scope>NUCLEOTIDE SEQUENCE</scope>
</reference>
<keyword evidence="3" id="KW-1185">Reference proteome</keyword>
<organism evidence="2 3">
    <name type="scientific">Eleusine coracana subsp. coracana</name>
    <dbReference type="NCBI Taxonomy" id="191504"/>
    <lineage>
        <taxon>Eukaryota</taxon>
        <taxon>Viridiplantae</taxon>
        <taxon>Streptophyta</taxon>
        <taxon>Embryophyta</taxon>
        <taxon>Tracheophyta</taxon>
        <taxon>Spermatophyta</taxon>
        <taxon>Magnoliopsida</taxon>
        <taxon>Liliopsida</taxon>
        <taxon>Poales</taxon>
        <taxon>Poaceae</taxon>
        <taxon>PACMAD clade</taxon>
        <taxon>Chloridoideae</taxon>
        <taxon>Cynodonteae</taxon>
        <taxon>Eleusininae</taxon>
        <taxon>Eleusine</taxon>
    </lineage>
</organism>